<dbReference type="PANTHER" id="PTHR46880:SF5">
    <property type="entry name" value="DUF4371 DOMAIN-CONTAINING PROTEIN"/>
    <property type="match status" value="1"/>
</dbReference>
<dbReference type="AlphaFoldDB" id="A0A0G4FQU7"/>
<proteinExistence type="predicted"/>
<dbReference type="EMBL" id="CDMZ01000539">
    <property type="protein sequence ID" value="CEM16446.1"/>
    <property type="molecule type" value="Genomic_DNA"/>
</dbReference>
<dbReference type="VEuPathDB" id="CryptoDB:Cvel_3603"/>
<feature type="region of interest" description="Disordered" evidence="1">
    <location>
        <begin position="192"/>
        <end position="262"/>
    </location>
</feature>
<evidence type="ECO:0000313" key="2">
    <source>
        <dbReference type="EMBL" id="CEM16446.1"/>
    </source>
</evidence>
<evidence type="ECO:0000256" key="1">
    <source>
        <dbReference type="SAM" id="MobiDB-lite"/>
    </source>
</evidence>
<reference evidence="2" key="1">
    <citation type="submission" date="2014-11" db="EMBL/GenBank/DDBJ databases">
        <authorList>
            <person name="Otto D Thomas"/>
            <person name="Naeem Raeece"/>
        </authorList>
    </citation>
    <scope>NUCLEOTIDE SEQUENCE</scope>
</reference>
<feature type="compositionally biased region" description="Acidic residues" evidence="1">
    <location>
        <begin position="214"/>
        <end position="228"/>
    </location>
</feature>
<protein>
    <submittedName>
        <fullName evidence="2">Uncharacterized protein</fullName>
    </submittedName>
</protein>
<dbReference type="PhylomeDB" id="A0A0G4FQU7"/>
<accession>A0A0G4FQU7</accession>
<gene>
    <name evidence="2" type="ORF">Cvel_3603</name>
</gene>
<name>A0A0G4FQU7_9ALVE</name>
<feature type="compositionally biased region" description="Basic and acidic residues" evidence="1">
    <location>
        <begin position="229"/>
        <end position="259"/>
    </location>
</feature>
<sequence>MGAKPVPGKYVNKDEAGGEMVKCLSDALFEHRAEKVRKSPVFGVGINEGTDWTKEPHLSSMVRFIDGRRLVTVKWELAGVNRKNASAINRSLRASLARGGVDEKKCGAFGSDSAAVMRSRLNGVDKKFKQMVGKVVSSHYAPYRCTLSVSSVEKDDKNAKKADTTIKALHVLAKSSDDNIRMYLEAIDDVRGGWEGSDPDSSSADVQGPAGGDSEPDVSSEEGDDPNDSDWKEPGEGRRRERREQQREEQSKAQQREGQRGVIIFTIPHTDVRLSIIESKKQQVLDRADRFVTQIQECLRDRFPPDSVCNAAAIFHPRSLQERQVQRMGQRQWMESRREDIVVLWEETGWAKLPDFPEGTTVPSLLRDWKVFKKHLQDFSLLASKDETLLADYWQRVLEELDERDKTGDVKGIILLIDCMRISFPQNADAERFFRDRTTMKTTVWEAQTEKMSEMGRQEGGLFYSSRFMTQEAVGDGTCADHALCSHCIDPSLWVVTAEIFDEERGGTPLEVDVRAVRAAFTAAVETAVRGESLLPPRVPPKSGQPGRTELTAAFRVFVATLVSNASIPQGSVDLPTLLARFKARMDAKTLSLTEEEEKKLGEWGERKNFSKVAELAI</sequence>
<organism evidence="2">
    <name type="scientific">Chromera velia CCMP2878</name>
    <dbReference type="NCBI Taxonomy" id="1169474"/>
    <lineage>
        <taxon>Eukaryota</taxon>
        <taxon>Sar</taxon>
        <taxon>Alveolata</taxon>
        <taxon>Colpodellida</taxon>
        <taxon>Chromeraceae</taxon>
        <taxon>Chromera</taxon>
    </lineage>
</organism>
<dbReference type="PANTHER" id="PTHR46880">
    <property type="entry name" value="RAS-ASSOCIATING DOMAIN-CONTAINING PROTEIN"/>
    <property type="match status" value="1"/>
</dbReference>